<keyword evidence="3" id="KW-1185">Reference proteome</keyword>
<dbReference type="RefSeq" id="WP_108857255.1">
    <property type="nucleotide sequence ID" value="NZ_OMOI01000001.1"/>
</dbReference>
<sequence>MQSENLWRAIQAHQFDVPGADLPFSRKLAIAEKWSDEFTLGAIEEYRRFLFLSQLSDKPVTPSEVVDKVWHLHMTYTRDYWDVLCKTVLGKPLHHEPGMQSTDSARFADQFSHTKALYHATFGNPAPDAYWAPPPPPGASKFRIAMASLVSAGVALAGVITGDPVYITMSLVFAFCAWFYISGVLIAGKPIAAHMKTGNNPTGCATSCGDGGCGGD</sequence>
<evidence type="ECO:0000256" key="1">
    <source>
        <dbReference type="SAM" id="Phobius"/>
    </source>
</evidence>
<dbReference type="AlphaFoldDB" id="A0A2R8AMN4"/>
<evidence type="ECO:0000313" key="2">
    <source>
        <dbReference type="EMBL" id="SPF77316.1"/>
    </source>
</evidence>
<dbReference type="OrthoDB" id="196672at2"/>
<feature type="transmembrane region" description="Helical" evidence="1">
    <location>
        <begin position="166"/>
        <end position="187"/>
    </location>
</feature>
<proteinExistence type="predicted"/>
<evidence type="ECO:0000313" key="3">
    <source>
        <dbReference type="Proteomes" id="UP000244911"/>
    </source>
</evidence>
<name>A0A2R8AMN4_9RHOB</name>
<organism evidence="2 3">
    <name type="scientific">Aliiroseovarius pelagivivens</name>
    <dbReference type="NCBI Taxonomy" id="1639690"/>
    <lineage>
        <taxon>Bacteria</taxon>
        <taxon>Pseudomonadati</taxon>
        <taxon>Pseudomonadota</taxon>
        <taxon>Alphaproteobacteria</taxon>
        <taxon>Rhodobacterales</taxon>
        <taxon>Paracoccaceae</taxon>
        <taxon>Aliiroseovarius</taxon>
    </lineage>
</organism>
<dbReference type="EMBL" id="OMOI01000001">
    <property type="protein sequence ID" value="SPF77316.1"/>
    <property type="molecule type" value="Genomic_DNA"/>
</dbReference>
<keyword evidence="1" id="KW-0812">Transmembrane</keyword>
<reference evidence="2 3" key="1">
    <citation type="submission" date="2018-03" db="EMBL/GenBank/DDBJ databases">
        <authorList>
            <person name="Keele B.F."/>
        </authorList>
    </citation>
    <scope>NUCLEOTIDE SEQUENCE [LARGE SCALE GENOMIC DNA]</scope>
    <source>
        <strain evidence="2 3">CECT 8811</strain>
    </source>
</reference>
<evidence type="ECO:0008006" key="4">
    <source>
        <dbReference type="Google" id="ProtNLM"/>
    </source>
</evidence>
<feature type="transmembrane region" description="Helical" evidence="1">
    <location>
        <begin position="142"/>
        <end position="160"/>
    </location>
</feature>
<accession>A0A2R8AMN4</accession>
<dbReference type="Proteomes" id="UP000244911">
    <property type="component" value="Unassembled WGS sequence"/>
</dbReference>
<keyword evidence="1" id="KW-1133">Transmembrane helix</keyword>
<protein>
    <recommendedName>
        <fullName evidence="4">Glycine-rich domain-containing protein-like</fullName>
    </recommendedName>
</protein>
<keyword evidence="1" id="KW-0472">Membrane</keyword>
<gene>
    <name evidence="2" type="ORF">ALP8811_02343</name>
</gene>